<sequence length="591" mass="65536">MTVPSPIVDHHGALLWDGTSRLADLLWLVGRRVRFRASRLIERIRSPRRMLATITMIAFLGLYFIGGVVVLSRREPADPARLQLWLSGGMVIYAIYHLTKCVWSSKSEDLEFSAAEALWLAGGPFRRSSLAVYHLADVSMASLAKTALLCVALWVDLRQPLLTALALFTGLMVLETLRAIMMRCLANRSQRSLMFWRLWVTALAATVAFFVLARLAETTPAGSPALVYVLNSFSAIGDLASSTAIQWAGLPWWCVSKLAIVNVWTWQTVLLLAGTLAVLPAAVLLLVIVDRSAIERGVRHERQRLLNIKNAKLAIDDGGFASPCDGIPAAATMSRRWTVGRWCGIVPAWVRRSHWGRQWVTIASRQAISIRRYRAEILGTLLLPALLCLSPIVLNDRHHPWLFVLGGIAMCTSLLAPPALRLDFRRDLKRMALLKSLPVSPSAMVIGQLTWPLVITIAFQWTVLIIAANLLGFSWSGAVLWPALLAAWAVFTFASENAMFLVYPHHERAQGIAVMIRTKLAFVGKAIILMTAIALLMAWAMLTRSLWSGPIQIVTFVTGAVTAAWSIAMMALWTTRRAWVRFDLTDDVPPE</sequence>
<comment type="caution">
    <text evidence="2">The sequence shown here is derived from an EMBL/GenBank/DDBJ whole genome shotgun (WGS) entry which is preliminary data.</text>
</comment>
<feature type="transmembrane region" description="Helical" evidence="1">
    <location>
        <begin position="479"/>
        <end position="502"/>
    </location>
</feature>
<feature type="transmembrane region" description="Helical" evidence="1">
    <location>
        <begin position="193"/>
        <end position="216"/>
    </location>
</feature>
<feature type="transmembrane region" description="Helical" evidence="1">
    <location>
        <begin position="50"/>
        <end position="70"/>
    </location>
</feature>
<keyword evidence="1" id="KW-0812">Transmembrane</keyword>
<accession>A0A5C6FM75</accession>
<gene>
    <name evidence="2" type="ORF">V7x_50000</name>
</gene>
<evidence type="ECO:0000256" key="1">
    <source>
        <dbReference type="SAM" id="Phobius"/>
    </source>
</evidence>
<dbReference type="RefSeq" id="WP_146415903.1">
    <property type="nucleotide sequence ID" value="NZ_SJPZ01000002.1"/>
</dbReference>
<feature type="transmembrane region" description="Helical" evidence="1">
    <location>
        <begin position="266"/>
        <end position="289"/>
    </location>
</feature>
<keyword evidence="1" id="KW-1133">Transmembrane helix</keyword>
<organism evidence="2 3">
    <name type="scientific">Crateriforma conspicua</name>
    <dbReference type="NCBI Taxonomy" id="2527996"/>
    <lineage>
        <taxon>Bacteria</taxon>
        <taxon>Pseudomonadati</taxon>
        <taxon>Planctomycetota</taxon>
        <taxon>Planctomycetia</taxon>
        <taxon>Planctomycetales</taxon>
        <taxon>Planctomycetaceae</taxon>
        <taxon>Crateriforma</taxon>
    </lineage>
</organism>
<feature type="transmembrane region" description="Helical" evidence="1">
    <location>
        <begin position="443"/>
        <end position="467"/>
    </location>
</feature>
<proteinExistence type="predicted"/>
<name>A0A5C6FM75_9PLAN</name>
<feature type="transmembrane region" description="Helical" evidence="1">
    <location>
        <begin position="553"/>
        <end position="573"/>
    </location>
</feature>
<feature type="transmembrane region" description="Helical" evidence="1">
    <location>
        <begin position="522"/>
        <end position="541"/>
    </location>
</feature>
<feature type="transmembrane region" description="Helical" evidence="1">
    <location>
        <begin position="400"/>
        <end position="422"/>
    </location>
</feature>
<evidence type="ECO:0000313" key="3">
    <source>
        <dbReference type="Proteomes" id="UP000316476"/>
    </source>
</evidence>
<evidence type="ECO:0000313" key="2">
    <source>
        <dbReference type="EMBL" id="TWU63260.1"/>
    </source>
</evidence>
<dbReference type="Proteomes" id="UP000316476">
    <property type="component" value="Unassembled WGS sequence"/>
</dbReference>
<dbReference type="EMBL" id="SJPZ01000002">
    <property type="protein sequence ID" value="TWU63260.1"/>
    <property type="molecule type" value="Genomic_DNA"/>
</dbReference>
<feature type="transmembrane region" description="Helical" evidence="1">
    <location>
        <begin position="375"/>
        <end position="394"/>
    </location>
</feature>
<dbReference type="AlphaFoldDB" id="A0A5C6FM75"/>
<reference evidence="2 3" key="1">
    <citation type="submission" date="2019-02" db="EMBL/GenBank/DDBJ databases">
        <title>Deep-cultivation of Planctomycetes and their phenomic and genomic characterization uncovers novel biology.</title>
        <authorList>
            <person name="Wiegand S."/>
            <person name="Jogler M."/>
            <person name="Boedeker C."/>
            <person name="Pinto D."/>
            <person name="Vollmers J."/>
            <person name="Rivas-Marin E."/>
            <person name="Kohn T."/>
            <person name="Peeters S.H."/>
            <person name="Heuer A."/>
            <person name="Rast P."/>
            <person name="Oberbeckmann S."/>
            <person name="Bunk B."/>
            <person name="Jeske O."/>
            <person name="Meyerdierks A."/>
            <person name="Storesund J.E."/>
            <person name="Kallscheuer N."/>
            <person name="Luecker S."/>
            <person name="Lage O.M."/>
            <person name="Pohl T."/>
            <person name="Merkel B.J."/>
            <person name="Hornburger P."/>
            <person name="Mueller R.-W."/>
            <person name="Bruemmer F."/>
            <person name="Labrenz M."/>
            <person name="Spormann A.M."/>
            <person name="Op Den Camp H."/>
            <person name="Overmann J."/>
            <person name="Amann R."/>
            <person name="Jetten M.S.M."/>
            <person name="Mascher T."/>
            <person name="Medema M.H."/>
            <person name="Devos D.P."/>
            <person name="Kaster A.-K."/>
            <person name="Ovreas L."/>
            <person name="Rohde M."/>
            <person name="Galperin M.Y."/>
            <person name="Jogler C."/>
        </authorList>
    </citation>
    <scope>NUCLEOTIDE SEQUENCE [LARGE SCALE GENOMIC DNA]</scope>
    <source>
        <strain evidence="2 3">V7</strain>
    </source>
</reference>
<keyword evidence="1" id="KW-0472">Membrane</keyword>
<dbReference type="OrthoDB" id="292602at2"/>
<feature type="transmembrane region" description="Helical" evidence="1">
    <location>
        <begin position="161"/>
        <end position="181"/>
    </location>
</feature>
<protein>
    <submittedName>
        <fullName evidence="2">Uncharacterized protein</fullName>
    </submittedName>
</protein>
<feature type="transmembrane region" description="Helical" evidence="1">
    <location>
        <begin position="82"/>
        <end position="99"/>
    </location>
</feature>